<evidence type="ECO:0000313" key="3">
    <source>
        <dbReference type="EMBL" id="EEN64919.1"/>
    </source>
</evidence>
<dbReference type="PANTHER" id="PTHR21560:SF0">
    <property type="entry name" value="KINASE NON-CATALYTIC C-LOBE DOMAIN-CONTAINING PROTEIN 1"/>
    <property type="match status" value="1"/>
</dbReference>
<dbReference type="GO" id="GO:0007264">
    <property type="term" value="P:small GTPase-mediated signal transduction"/>
    <property type="evidence" value="ECO:0007669"/>
    <property type="project" value="InterPro"/>
</dbReference>
<protein>
    <recommendedName>
        <fullName evidence="2">KIND domain-containing protein</fullName>
    </recommendedName>
</protein>
<keyword evidence="1" id="KW-0677">Repeat</keyword>
<dbReference type="GO" id="GO:0005085">
    <property type="term" value="F:guanyl-nucleotide exchange factor activity"/>
    <property type="evidence" value="ECO:0007669"/>
    <property type="project" value="InterPro"/>
</dbReference>
<dbReference type="AlphaFoldDB" id="C3Y3P3"/>
<dbReference type="PANTHER" id="PTHR21560">
    <property type="entry name" value="VERY KIND PROTEIN"/>
    <property type="match status" value="1"/>
</dbReference>
<dbReference type="Gene3D" id="1.10.510.10">
    <property type="entry name" value="Transferase(Phosphotransferase) domain 1"/>
    <property type="match status" value="1"/>
</dbReference>
<organism>
    <name type="scientific">Branchiostoma floridae</name>
    <name type="common">Florida lancelet</name>
    <name type="synonym">Amphioxus</name>
    <dbReference type="NCBI Taxonomy" id="7739"/>
    <lineage>
        <taxon>Eukaryota</taxon>
        <taxon>Metazoa</taxon>
        <taxon>Chordata</taxon>
        <taxon>Cephalochordata</taxon>
        <taxon>Leptocardii</taxon>
        <taxon>Amphioxiformes</taxon>
        <taxon>Branchiostomatidae</taxon>
        <taxon>Branchiostoma</taxon>
    </lineage>
</organism>
<sequence>MAGMFDDYEYDILPTLLEDEENVSLADILALRDECLSEQELWAICRETCMALRSIEMSDLFQTLCITPETLAFNAAGNVCFMDILDDNQVTAKLLPLFLVIGLGE</sequence>
<dbReference type="InterPro" id="IPR011019">
    <property type="entry name" value="KIND_dom"/>
</dbReference>
<evidence type="ECO:0000259" key="2">
    <source>
        <dbReference type="PROSITE" id="PS51377"/>
    </source>
</evidence>
<accession>C3Y3P3</accession>
<reference evidence="3" key="1">
    <citation type="journal article" date="2008" name="Nature">
        <title>The amphioxus genome and the evolution of the chordate karyotype.</title>
        <authorList>
            <consortium name="US DOE Joint Genome Institute (JGI-PGF)"/>
            <person name="Putnam N.H."/>
            <person name="Butts T."/>
            <person name="Ferrier D.E.K."/>
            <person name="Furlong R.F."/>
            <person name="Hellsten U."/>
            <person name="Kawashima T."/>
            <person name="Robinson-Rechavi M."/>
            <person name="Shoguchi E."/>
            <person name="Terry A."/>
            <person name="Yu J.-K."/>
            <person name="Benito-Gutierrez E.L."/>
            <person name="Dubchak I."/>
            <person name="Garcia-Fernandez J."/>
            <person name="Gibson-Brown J.J."/>
            <person name="Grigoriev I.V."/>
            <person name="Horton A.C."/>
            <person name="de Jong P.J."/>
            <person name="Jurka J."/>
            <person name="Kapitonov V.V."/>
            <person name="Kohara Y."/>
            <person name="Kuroki Y."/>
            <person name="Lindquist E."/>
            <person name="Lucas S."/>
            <person name="Osoegawa K."/>
            <person name="Pennacchio L.A."/>
            <person name="Salamov A.A."/>
            <person name="Satou Y."/>
            <person name="Sauka-Spengler T."/>
            <person name="Schmutz J."/>
            <person name="Shin-I T."/>
            <person name="Toyoda A."/>
            <person name="Bronner-Fraser M."/>
            <person name="Fujiyama A."/>
            <person name="Holland L.Z."/>
            <person name="Holland P.W.H."/>
            <person name="Satoh N."/>
            <person name="Rokhsar D.S."/>
        </authorList>
    </citation>
    <scope>NUCLEOTIDE SEQUENCE [LARGE SCALE GENOMIC DNA]</scope>
    <source>
        <strain evidence="3">S238N-H82</strain>
        <tissue evidence="3">Testes</tissue>
    </source>
</reference>
<evidence type="ECO:0000256" key="1">
    <source>
        <dbReference type="ARBA" id="ARBA00022737"/>
    </source>
</evidence>
<dbReference type="eggNOG" id="ENOG502SGPG">
    <property type="taxonomic scope" value="Eukaryota"/>
</dbReference>
<dbReference type="PROSITE" id="PS51377">
    <property type="entry name" value="KIND"/>
    <property type="match status" value="1"/>
</dbReference>
<dbReference type="EMBL" id="GG666484">
    <property type="protein sequence ID" value="EEN64919.1"/>
    <property type="molecule type" value="Genomic_DNA"/>
</dbReference>
<dbReference type="InterPro" id="IPR029899">
    <property type="entry name" value="KNDC1"/>
</dbReference>
<feature type="domain" description="KIND" evidence="2">
    <location>
        <begin position="23"/>
        <end position="105"/>
    </location>
</feature>
<gene>
    <name evidence="3" type="ORF">BRAFLDRAFT_85526</name>
</gene>
<dbReference type="InParanoid" id="C3Y3P3"/>
<proteinExistence type="predicted"/>
<name>C3Y3P3_BRAFL</name>